<comment type="caution">
    <text evidence="1">The sequence shown here is derived from an EMBL/GenBank/DDBJ whole genome shotgun (WGS) entry which is preliminary data.</text>
</comment>
<evidence type="ECO:0000313" key="1">
    <source>
        <dbReference type="EMBL" id="MFD1330267.1"/>
    </source>
</evidence>
<sequence length="79" mass="8914">MSALQTALETPMSERQPVAIDTDVAYREQLELIEFYRNRNLILAQENKELRACLADAAAANSQPPRTKRIRRGAAIKES</sequence>
<name>A0ABW3Z1Z6_MYCRA</name>
<reference evidence="2" key="1">
    <citation type="journal article" date="2019" name="Int. J. Syst. Evol. Microbiol.">
        <title>The Global Catalogue of Microorganisms (GCM) 10K type strain sequencing project: providing services to taxonomists for standard genome sequencing and annotation.</title>
        <authorList>
            <consortium name="The Broad Institute Genomics Platform"/>
            <consortium name="The Broad Institute Genome Sequencing Center for Infectious Disease"/>
            <person name="Wu L."/>
            <person name="Ma J."/>
        </authorList>
    </citation>
    <scope>NUCLEOTIDE SEQUENCE [LARGE SCALE GENOMIC DNA]</scope>
    <source>
        <strain evidence="2">CCUG 55609</strain>
    </source>
</reference>
<evidence type="ECO:0000313" key="2">
    <source>
        <dbReference type="Proteomes" id="UP001597173"/>
    </source>
</evidence>
<dbReference type="EMBL" id="JBHTNF010000020">
    <property type="protein sequence ID" value="MFD1330267.1"/>
    <property type="molecule type" value="Genomic_DNA"/>
</dbReference>
<protein>
    <submittedName>
        <fullName evidence="1">Uncharacterized protein</fullName>
    </submittedName>
</protein>
<organism evidence="1 2">
    <name type="scientific">Mycoplana ramosa</name>
    <name type="common">Mycoplana bullata</name>
    <dbReference type="NCBI Taxonomy" id="40837"/>
    <lineage>
        <taxon>Bacteria</taxon>
        <taxon>Pseudomonadati</taxon>
        <taxon>Pseudomonadota</taxon>
        <taxon>Alphaproteobacteria</taxon>
        <taxon>Hyphomicrobiales</taxon>
        <taxon>Rhizobiaceae</taxon>
        <taxon>Mycoplana</taxon>
    </lineage>
</organism>
<dbReference type="RefSeq" id="WP_374841214.1">
    <property type="nucleotide sequence ID" value="NZ_JBHEEW010000019.1"/>
</dbReference>
<gene>
    <name evidence="1" type="ORF">ACFQ33_20470</name>
</gene>
<proteinExistence type="predicted"/>
<accession>A0ABW3Z1Z6</accession>
<keyword evidence="2" id="KW-1185">Reference proteome</keyword>
<dbReference type="Proteomes" id="UP001597173">
    <property type="component" value="Unassembled WGS sequence"/>
</dbReference>